<dbReference type="NCBIfam" id="NF011972">
    <property type="entry name" value="PRK15443.1-3"/>
    <property type="match status" value="1"/>
</dbReference>
<comment type="caution">
    <text evidence="2">The sequence shown here is derived from an EMBL/GenBank/DDBJ whole genome shotgun (WGS) entry which is preliminary data.</text>
</comment>
<dbReference type="HOGENOM" id="CLU_120853_0_0_9"/>
<evidence type="ECO:0000313" key="2">
    <source>
        <dbReference type="EMBL" id="EEG32281.1"/>
    </source>
</evidence>
<evidence type="ECO:0000313" key="3">
    <source>
        <dbReference type="Proteomes" id="UP000003340"/>
    </source>
</evidence>
<organism evidence="2 3">
    <name type="scientific">[Clostridium] methylpentosum DSM 5476</name>
    <dbReference type="NCBI Taxonomy" id="537013"/>
    <lineage>
        <taxon>Bacteria</taxon>
        <taxon>Bacillati</taxon>
        <taxon>Bacillota</taxon>
        <taxon>Clostridia</taxon>
        <taxon>Eubacteriales</taxon>
        <taxon>Oscillospiraceae</taxon>
        <taxon>Oscillospiraceae incertae sedis</taxon>
    </lineage>
</organism>
<dbReference type="SUPFAM" id="SSF47148">
    <property type="entry name" value="Diol dehydratase, gamma subunit"/>
    <property type="match status" value="1"/>
</dbReference>
<dbReference type="InterPro" id="IPR003207">
    <property type="entry name" value="Ppandiol/glycerol_DeHydtase_su"/>
</dbReference>
<keyword evidence="3" id="KW-1185">Reference proteome</keyword>
<dbReference type="eggNOG" id="COG4910">
    <property type="taxonomic scope" value="Bacteria"/>
</dbReference>
<dbReference type="AlphaFoldDB" id="C0E8B6"/>
<accession>C0E8B6</accession>
<dbReference type="Pfam" id="PF02287">
    <property type="entry name" value="Dehydratase_SU"/>
    <property type="match status" value="1"/>
</dbReference>
<dbReference type="Proteomes" id="UP000003340">
    <property type="component" value="Unassembled WGS sequence"/>
</dbReference>
<name>C0E8B6_9FIRM</name>
<sequence length="194" mass="20730">MDNNLIANLVAEVANNIHAKDGAAKPSPAPQAAPAPKAVAPKAAPSPQAAPAPAAASAGGFTTADYPIMDKHQEIVKTPTGKHVSEITLEAVKNGSINQQDIRISREMLLNQAQIAESAGKVQMGQNLRRAAELTAVPDDVVIQMYDMIRPNRATKQQLVEMSNTLRTQYKAELCAKLVSEAAEVYEKRGILLK</sequence>
<dbReference type="Gene3D" id="1.10.1510.20">
    <property type="entry name" value="Propanediol/glycerol dehydratase, small subunit"/>
    <property type="match status" value="1"/>
</dbReference>
<feature type="compositionally biased region" description="Low complexity" evidence="1">
    <location>
        <begin position="34"/>
        <end position="57"/>
    </location>
</feature>
<dbReference type="EMBL" id="ACEC01000002">
    <property type="protein sequence ID" value="EEG32281.1"/>
    <property type="molecule type" value="Genomic_DNA"/>
</dbReference>
<dbReference type="STRING" id="537013.CLOSTMETH_00019"/>
<proteinExistence type="predicted"/>
<protein>
    <submittedName>
        <fullName evidence="2">Dehydratase small subunit</fullName>
    </submittedName>
</protein>
<gene>
    <name evidence="2" type="ORF">CLOSTMETH_00019</name>
</gene>
<feature type="region of interest" description="Disordered" evidence="1">
    <location>
        <begin position="21"/>
        <end position="57"/>
    </location>
</feature>
<reference evidence="2 3" key="2">
    <citation type="submission" date="2009-02" db="EMBL/GenBank/DDBJ databases">
        <title>Draft genome sequence of Clostridium methylpentosum (DSM 5476).</title>
        <authorList>
            <person name="Sudarsanam P."/>
            <person name="Ley R."/>
            <person name="Guruge J."/>
            <person name="Turnbaugh P.J."/>
            <person name="Mahowald M."/>
            <person name="Liep D."/>
            <person name="Gordon J."/>
        </authorList>
    </citation>
    <scope>NUCLEOTIDE SEQUENCE [LARGE SCALE GENOMIC DNA]</scope>
    <source>
        <strain evidence="2 3">DSM 5476</strain>
    </source>
</reference>
<dbReference type="InterPro" id="IPR036091">
    <property type="entry name" value="Prodiol/glycerol_DeHase__sf_su"/>
</dbReference>
<evidence type="ECO:0000256" key="1">
    <source>
        <dbReference type="SAM" id="MobiDB-lite"/>
    </source>
</evidence>
<reference evidence="2 3" key="1">
    <citation type="submission" date="2009-01" db="EMBL/GenBank/DDBJ databases">
        <authorList>
            <person name="Fulton L."/>
            <person name="Clifton S."/>
            <person name="Fulton B."/>
            <person name="Xu J."/>
            <person name="Minx P."/>
            <person name="Pepin K.H."/>
            <person name="Johnson M."/>
            <person name="Bhonagiri V."/>
            <person name="Nash W.E."/>
            <person name="Mardis E.R."/>
            <person name="Wilson R.K."/>
        </authorList>
    </citation>
    <scope>NUCLEOTIDE SEQUENCE [LARGE SCALE GENOMIC DNA]</scope>
    <source>
        <strain evidence="2 3">DSM 5476</strain>
    </source>
</reference>